<name>A0A7H8QVZ0_TALRU</name>
<gene>
    <name evidence="3" type="ORF">TRUGW13939_05258</name>
</gene>
<dbReference type="Pfam" id="PF23395">
    <property type="entry name" value="SAM_6"/>
    <property type="match status" value="1"/>
</dbReference>
<keyword evidence="1" id="KW-0732">Signal</keyword>
<protein>
    <recommendedName>
        <fullName evidence="2">SAM-like domain-containing protein</fullName>
    </recommendedName>
</protein>
<dbReference type="OrthoDB" id="3647246at2759"/>
<dbReference type="RefSeq" id="XP_035344315.1">
    <property type="nucleotide sequence ID" value="XM_035488422.1"/>
</dbReference>
<feature type="domain" description="SAM-like" evidence="2">
    <location>
        <begin position="67"/>
        <end position="143"/>
    </location>
</feature>
<feature type="chain" id="PRO_5028873109" description="SAM-like domain-containing protein" evidence="1">
    <location>
        <begin position="26"/>
        <end position="157"/>
    </location>
</feature>
<reference evidence="4" key="1">
    <citation type="submission" date="2020-06" db="EMBL/GenBank/DDBJ databases">
        <title>A chromosome-scale genome assembly of Talaromyces rugulosus W13939.</title>
        <authorList>
            <person name="Wang B."/>
            <person name="Guo L."/>
            <person name="Ye K."/>
            <person name="Wang L."/>
        </authorList>
    </citation>
    <scope>NUCLEOTIDE SEQUENCE [LARGE SCALE GENOMIC DNA]</scope>
    <source>
        <strain evidence="4">W13939</strain>
    </source>
</reference>
<evidence type="ECO:0000259" key="2">
    <source>
        <dbReference type="Pfam" id="PF23395"/>
    </source>
</evidence>
<keyword evidence="4" id="KW-1185">Reference proteome</keyword>
<evidence type="ECO:0000256" key="1">
    <source>
        <dbReference type="SAM" id="SignalP"/>
    </source>
</evidence>
<organism evidence="3 4">
    <name type="scientific">Talaromyces rugulosus</name>
    <name type="common">Penicillium rugulosum</name>
    <dbReference type="NCBI Taxonomy" id="121627"/>
    <lineage>
        <taxon>Eukaryota</taxon>
        <taxon>Fungi</taxon>
        <taxon>Dikarya</taxon>
        <taxon>Ascomycota</taxon>
        <taxon>Pezizomycotina</taxon>
        <taxon>Eurotiomycetes</taxon>
        <taxon>Eurotiomycetidae</taxon>
        <taxon>Eurotiales</taxon>
        <taxon>Trichocomaceae</taxon>
        <taxon>Talaromyces</taxon>
        <taxon>Talaromyces sect. Islandici</taxon>
    </lineage>
</organism>
<evidence type="ECO:0000313" key="4">
    <source>
        <dbReference type="Proteomes" id="UP000509510"/>
    </source>
</evidence>
<dbReference type="EMBL" id="CP055900">
    <property type="protein sequence ID" value="QKX58137.1"/>
    <property type="molecule type" value="Genomic_DNA"/>
</dbReference>
<dbReference type="GeneID" id="55992756"/>
<proteinExistence type="predicted"/>
<accession>A0A7H8QVZ0</accession>
<dbReference type="AlphaFoldDB" id="A0A7H8QVZ0"/>
<sequence>MSSIRELSAFCLALSKICTIQTLLAQPDHTLEWVLAIATKHAVSTTTTAASSEGGTQDETLWSSYLDEQTQWELFLRRAGLNPFAAQIVLDILKNSSMLSQDDTSKDGRLRDLSRFIEMSREARRELFQDAVGQRVLQRVENAVEMDWQVEWAIDLS</sequence>
<feature type="signal peptide" evidence="1">
    <location>
        <begin position="1"/>
        <end position="25"/>
    </location>
</feature>
<dbReference type="KEGG" id="trg:TRUGW13939_05258"/>
<dbReference type="InterPro" id="IPR057559">
    <property type="entry name" value="SAM_6"/>
</dbReference>
<dbReference type="Proteomes" id="UP000509510">
    <property type="component" value="Chromosome III"/>
</dbReference>
<evidence type="ECO:0000313" key="3">
    <source>
        <dbReference type="EMBL" id="QKX58137.1"/>
    </source>
</evidence>